<dbReference type="Proteomes" id="UP001642409">
    <property type="component" value="Unassembled WGS sequence"/>
</dbReference>
<name>A0ABP1GF86_9EUKA</name>
<dbReference type="EMBL" id="CAXDID020000001">
    <property type="protein sequence ID" value="CAL5970786.1"/>
    <property type="molecule type" value="Genomic_DNA"/>
</dbReference>
<sequence>MNVVSQLLQTTGLIEIKFPLDEQTYKLIKQISFADFTISIGQENQYHGTITNIQHKTVDISNCWDQVTFSADRDWAFNISVQPLNCKIASKIQVYLEYYNTSWISIPIIPSTPTSFPYKGYQQGDFDINQVYYFNTSSDVDIVNSQQIIDFVEYFKTNFFIPLRLKVQENDDSKIEVTFIANIYKLGNDLSVLAQPQPTKCVLDTWYCFTILQDPGLLADTAKQIKGAFTLYSQQYTYDEDKQFETIGTQSLVLSRYQNRIGMLYAYNQTLNINESKQYYYLLFYQVQDVKGKMLASFYYFGTAQKPCLTHFEYQWYSDNVCVQFFMKDNPTCNNFYTTNGIVGQFVGQENDPSDINDATLRKNFFWMNIKYSVTSSMFNNYNTICVGENNGSGIFQGQNMTYGTFNKRIYDFGKFIQRQNRSDTINLWFSTGYEVQFITRWGNKMINKAFTWMYLAGFLVLVGVGVFVLILMVQIKKKIKTE</sequence>
<gene>
    <name evidence="2" type="ORF">HINF_LOCUS726</name>
</gene>
<protein>
    <recommendedName>
        <fullName evidence="4">Transmembrane protein</fullName>
    </recommendedName>
</protein>
<comment type="caution">
    <text evidence="2">The sequence shown here is derived from an EMBL/GenBank/DDBJ whole genome shotgun (WGS) entry which is preliminary data.</text>
</comment>
<feature type="transmembrane region" description="Helical" evidence="1">
    <location>
        <begin position="453"/>
        <end position="474"/>
    </location>
</feature>
<accession>A0ABP1GF86</accession>
<organism evidence="2 3">
    <name type="scientific">Hexamita inflata</name>
    <dbReference type="NCBI Taxonomy" id="28002"/>
    <lineage>
        <taxon>Eukaryota</taxon>
        <taxon>Metamonada</taxon>
        <taxon>Diplomonadida</taxon>
        <taxon>Hexamitidae</taxon>
        <taxon>Hexamitinae</taxon>
        <taxon>Hexamita</taxon>
    </lineage>
</organism>
<evidence type="ECO:0000313" key="2">
    <source>
        <dbReference type="EMBL" id="CAL5970786.1"/>
    </source>
</evidence>
<evidence type="ECO:0000256" key="1">
    <source>
        <dbReference type="SAM" id="Phobius"/>
    </source>
</evidence>
<keyword evidence="3" id="KW-1185">Reference proteome</keyword>
<keyword evidence="1" id="KW-0812">Transmembrane</keyword>
<proteinExistence type="predicted"/>
<reference evidence="2 3" key="1">
    <citation type="submission" date="2024-07" db="EMBL/GenBank/DDBJ databases">
        <authorList>
            <person name="Akdeniz Z."/>
        </authorList>
    </citation>
    <scope>NUCLEOTIDE SEQUENCE [LARGE SCALE GENOMIC DNA]</scope>
</reference>
<keyword evidence="1" id="KW-0472">Membrane</keyword>
<evidence type="ECO:0008006" key="4">
    <source>
        <dbReference type="Google" id="ProtNLM"/>
    </source>
</evidence>
<evidence type="ECO:0000313" key="3">
    <source>
        <dbReference type="Proteomes" id="UP001642409"/>
    </source>
</evidence>
<keyword evidence="1" id="KW-1133">Transmembrane helix</keyword>